<accession>F2JTJ0</accession>
<sequence length="216" mass="24168">MYNVKESFYSLQGEGAHAGRPAIFCRFTGCNLWSGKEKHRLSADCQFCDTDFNGVNGQNGGRFKSADELAKHIANQWPQGHGNKYVVFTGGEPALQLDQALISAVKSYGFMVAIETNGTLRLPDNIDWICVSPKTTDPLVVNAGNELKFVYPQTNLNPKDYEGLEFEHFYLQPMDLSAVPKQNIIASDTQSATLKYCLENPLWRISLQTHKMLNID</sequence>
<dbReference type="GO" id="GO:0051539">
    <property type="term" value="F:4 iron, 4 sulfur cluster binding"/>
    <property type="evidence" value="ECO:0007669"/>
    <property type="project" value="UniProtKB-UniRule"/>
</dbReference>
<keyword evidence="5 9" id="KW-0460">Magnesium</keyword>
<evidence type="ECO:0000256" key="3">
    <source>
        <dbReference type="ARBA" id="ARBA00022723"/>
    </source>
</evidence>
<comment type="cofactor">
    <cofactor evidence="9">
        <name>Mg(2+)</name>
        <dbReference type="ChEBI" id="CHEBI:18420"/>
    </cofactor>
</comment>
<dbReference type="AlphaFoldDB" id="F2JTJ0"/>
<feature type="binding site" evidence="9">
    <location>
        <position position="48"/>
    </location>
    <ligand>
        <name>[4Fe-4S] cluster</name>
        <dbReference type="ChEBI" id="CHEBI:49883"/>
        <note>4Fe-4S-S-AdoMet</note>
    </ligand>
</feature>
<comment type="function">
    <text evidence="9">Catalyzes the complex heterocyclic radical-mediated conversion of 6-carboxy-5,6,7,8-tetrahydropterin (CPH4) to 7-carboxy-7-deazaguanine (CDG), a step common to the biosynthetic pathways of all 7-deazapurine-containing compounds.</text>
</comment>
<keyword evidence="12" id="KW-1185">Reference proteome</keyword>
<dbReference type="NCBIfam" id="TIGR04508">
    <property type="entry name" value="queE_Cx14CxxC"/>
    <property type="match status" value="1"/>
</dbReference>
<dbReference type="SFLD" id="SFLDS00029">
    <property type="entry name" value="Radical_SAM"/>
    <property type="match status" value="1"/>
</dbReference>
<dbReference type="InterPro" id="IPR030977">
    <property type="entry name" value="QueE_Cx14CxxC"/>
</dbReference>
<organism evidence="11 12">
    <name type="scientific">Marinomonas mediterranea (strain ATCC 700492 / JCM 21426 / NBRC 103028 / MMB-1)</name>
    <dbReference type="NCBI Taxonomy" id="717774"/>
    <lineage>
        <taxon>Bacteria</taxon>
        <taxon>Pseudomonadati</taxon>
        <taxon>Pseudomonadota</taxon>
        <taxon>Gammaproteobacteria</taxon>
        <taxon>Oceanospirillales</taxon>
        <taxon>Oceanospirillaceae</taxon>
        <taxon>Marinomonas</taxon>
    </lineage>
</organism>
<feature type="binding site" evidence="9">
    <location>
        <position position="45"/>
    </location>
    <ligand>
        <name>[4Fe-4S] cluster</name>
        <dbReference type="ChEBI" id="CHEBI:49883"/>
        <note>4Fe-4S-S-AdoMet</note>
    </ligand>
</feature>
<dbReference type="PANTHER" id="PTHR42836">
    <property type="entry name" value="7-CARBOXY-7-DEAZAGUANINE SYNTHASE"/>
    <property type="match status" value="1"/>
</dbReference>
<evidence type="ECO:0000313" key="11">
    <source>
        <dbReference type="EMBL" id="ADZ91504.1"/>
    </source>
</evidence>
<dbReference type="InterPro" id="IPR013785">
    <property type="entry name" value="Aldolase_TIM"/>
</dbReference>
<feature type="binding site" evidence="9">
    <location>
        <begin position="132"/>
        <end position="134"/>
    </location>
    <ligand>
        <name>S-adenosyl-L-methionine</name>
        <dbReference type="ChEBI" id="CHEBI:59789"/>
    </ligand>
</feature>
<reference evidence="11 12" key="1">
    <citation type="journal article" date="2012" name="Stand. Genomic Sci.">
        <title>Complete genome sequence of the melanogenic marine bacterium Marinomonas mediterranea type strain (MMB-1(T)).</title>
        <authorList>
            <person name="Lucas-Elio P."/>
            <person name="Goodwin L."/>
            <person name="Woyke T."/>
            <person name="Pitluck S."/>
            <person name="Nolan M."/>
            <person name="Kyrpides N.C."/>
            <person name="Detter J.C."/>
            <person name="Copeland A."/>
            <person name="Teshima H."/>
            <person name="Bruce D."/>
            <person name="Detter C."/>
            <person name="Tapia R."/>
            <person name="Han S."/>
            <person name="Land M.L."/>
            <person name="Ivanova N."/>
            <person name="Mikhailova N."/>
            <person name="Johnston A.W."/>
            <person name="Sanchez-Amat A."/>
        </authorList>
    </citation>
    <scope>NUCLEOTIDE SEQUENCE [LARGE SCALE GENOMIC DNA]</scope>
    <source>
        <strain evidence="12">ATCC 700492 / JCM 21426 / NBRC 103028 / MMB-1</strain>
    </source>
</reference>
<evidence type="ECO:0000256" key="4">
    <source>
        <dbReference type="ARBA" id="ARBA00022785"/>
    </source>
</evidence>
<comment type="cofactor">
    <cofactor evidence="9">
        <name>S-adenosyl-L-methionine</name>
        <dbReference type="ChEBI" id="CHEBI:59789"/>
    </cofactor>
    <text evidence="9">Binds 1 S-adenosyl-L-methionine per subunit.</text>
</comment>
<protein>
    <recommendedName>
        <fullName evidence="9">7-carboxy-7-deazaguanine synthase</fullName>
        <shortName evidence="9">CDG synthase</shortName>
        <ecNumber evidence="9">4.3.99.3</ecNumber>
    </recommendedName>
    <alternativeName>
        <fullName evidence="9">Queuosine biosynthesis protein QueE</fullName>
    </alternativeName>
</protein>
<comment type="catalytic activity">
    <reaction evidence="9">
        <text>6-carboxy-5,6,7,8-tetrahydropterin + H(+) = 7-carboxy-7-carbaguanine + NH4(+)</text>
        <dbReference type="Rhea" id="RHEA:27974"/>
        <dbReference type="ChEBI" id="CHEBI:15378"/>
        <dbReference type="ChEBI" id="CHEBI:28938"/>
        <dbReference type="ChEBI" id="CHEBI:61032"/>
        <dbReference type="ChEBI" id="CHEBI:61036"/>
        <dbReference type="EC" id="4.3.99.3"/>
    </reaction>
</comment>
<dbReference type="HAMAP" id="MF_00917">
    <property type="entry name" value="QueE"/>
    <property type="match status" value="1"/>
</dbReference>
<dbReference type="SUPFAM" id="SSF102114">
    <property type="entry name" value="Radical SAM enzymes"/>
    <property type="match status" value="1"/>
</dbReference>
<gene>
    <name evidence="9" type="primary">queE</name>
    <name evidence="11" type="ordered locus">Marme_2263</name>
</gene>
<keyword evidence="7 9" id="KW-0411">Iron-sulfur</keyword>
<dbReference type="PANTHER" id="PTHR42836:SF1">
    <property type="entry name" value="7-CARBOXY-7-DEAZAGUANINE SYNTHASE"/>
    <property type="match status" value="1"/>
</dbReference>
<keyword evidence="6 9" id="KW-0408">Iron</keyword>
<keyword evidence="1 9" id="KW-0004">4Fe-4S</keyword>
<feature type="binding site" evidence="9">
    <location>
        <position position="26"/>
    </location>
    <ligand>
        <name>substrate</name>
    </ligand>
</feature>
<comment type="pathway">
    <text evidence="9">Purine metabolism; 7-cyano-7-deazaguanine biosynthesis.</text>
</comment>
<evidence type="ECO:0000256" key="1">
    <source>
        <dbReference type="ARBA" id="ARBA00022485"/>
    </source>
</evidence>
<dbReference type="Proteomes" id="UP000001062">
    <property type="component" value="Chromosome"/>
</dbReference>
<evidence type="ECO:0000256" key="2">
    <source>
        <dbReference type="ARBA" id="ARBA00022691"/>
    </source>
</evidence>
<name>F2JTJ0_MARM1</name>
<feature type="binding site" evidence="9">
    <location>
        <position position="89"/>
    </location>
    <ligand>
        <name>substrate</name>
    </ligand>
</feature>
<keyword evidence="3 9" id="KW-0479">Metal-binding</keyword>
<feature type="binding site" evidence="9">
    <location>
        <position position="91"/>
    </location>
    <ligand>
        <name>S-adenosyl-L-methionine</name>
        <dbReference type="ChEBI" id="CHEBI:59789"/>
    </ligand>
</feature>
<dbReference type="Pfam" id="PF04055">
    <property type="entry name" value="Radical_SAM"/>
    <property type="match status" value="1"/>
</dbReference>
<evidence type="ECO:0000256" key="8">
    <source>
        <dbReference type="ARBA" id="ARBA00023239"/>
    </source>
</evidence>
<dbReference type="EC" id="4.3.99.3" evidence="9"/>
<comment type="subunit">
    <text evidence="9">Homodimer.</text>
</comment>
<comment type="caution">
    <text evidence="9">Lacks conserved residue(s) required for the propagation of feature annotation.</text>
</comment>
<proteinExistence type="inferred from homology"/>
<evidence type="ECO:0000259" key="10">
    <source>
        <dbReference type="PROSITE" id="PS51918"/>
    </source>
</evidence>
<keyword evidence="2 9" id="KW-0949">S-adenosyl-L-methionine</keyword>
<keyword evidence="8 9" id="KW-0456">Lyase</keyword>
<dbReference type="eggNOG" id="COG0602">
    <property type="taxonomic scope" value="Bacteria"/>
</dbReference>
<dbReference type="InterPro" id="IPR024924">
    <property type="entry name" value="7-CO-7-deazaguanine_synth-like"/>
</dbReference>
<dbReference type="PIRSF" id="PIRSF000370">
    <property type="entry name" value="QueE"/>
    <property type="match status" value="1"/>
</dbReference>
<dbReference type="PROSITE" id="PS51918">
    <property type="entry name" value="RADICAL_SAM"/>
    <property type="match status" value="1"/>
</dbReference>
<dbReference type="SFLD" id="SFLDF00376">
    <property type="entry name" value="7-carboxy-7-deazaguanine_synth"/>
    <property type="match status" value="1"/>
</dbReference>
<feature type="binding site" evidence="9">
    <location>
        <begin position="47"/>
        <end position="49"/>
    </location>
    <ligand>
        <name>S-adenosyl-L-methionine</name>
        <dbReference type="ChEBI" id="CHEBI:59789"/>
    </ligand>
</feature>
<dbReference type="GO" id="GO:0016840">
    <property type="term" value="F:carbon-nitrogen lyase activity"/>
    <property type="evidence" value="ECO:0007669"/>
    <property type="project" value="UniProtKB-UniRule"/>
</dbReference>
<dbReference type="HOGENOM" id="CLU_066739_0_1_6"/>
<feature type="binding site" evidence="9">
    <location>
        <position position="30"/>
    </location>
    <ligand>
        <name>[4Fe-4S] cluster</name>
        <dbReference type="ChEBI" id="CHEBI:49883"/>
        <note>4Fe-4S-S-AdoMet</note>
    </ligand>
</feature>
<dbReference type="InterPro" id="IPR058240">
    <property type="entry name" value="rSAM_sf"/>
</dbReference>
<dbReference type="STRING" id="717774.Marme_2263"/>
<dbReference type="InterPro" id="IPR007197">
    <property type="entry name" value="rSAM"/>
</dbReference>
<feature type="binding site" evidence="9">
    <location>
        <begin position="11"/>
        <end position="13"/>
    </location>
    <ligand>
        <name>substrate</name>
    </ligand>
</feature>
<feature type="binding site" evidence="9">
    <location>
        <position position="50"/>
    </location>
    <ligand>
        <name>Mg(2+)</name>
        <dbReference type="ChEBI" id="CHEBI:18420"/>
    </ligand>
</feature>
<dbReference type="UniPathway" id="UPA00391"/>
<evidence type="ECO:0000256" key="5">
    <source>
        <dbReference type="ARBA" id="ARBA00022842"/>
    </source>
</evidence>
<feature type="binding site" evidence="9">
    <location>
        <begin position="172"/>
        <end position="175"/>
    </location>
    <ligand>
        <name>S-adenosyl-L-methionine</name>
        <dbReference type="ChEBI" id="CHEBI:59789"/>
    </ligand>
</feature>
<dbReference type="Gene3D" id="3.20.20.70">
    <property type="entry name" value="Aldolase class I"/>
    <property type="match status" value="1"/>
</dbReference>
<evidence type="ECO:0000256" key="7">
    <source>
        <dbReference type="ARBA" id="ARBA00023014"/>
    </source>
</evidence>
<dbReference type="RefSeq" id="WP_013661409.1">
    <property type="nucleotide sequence ID" value="NC_015276.1"/>
</dbReference>
<dbReference type="KEGG" id="mme:Marme_2263"/>
<dbReference type="OrthoDB" id="9792276at2"/>
<dbReference type="GO" id="GO:0008616">
    <property type="term" value="P:tRNA queuosine(34) biosynthetic process"/>
    <property type="evidence" value="ECO:0007669"/>
    <property type="project" value="UniProtKB-UniRule"/>
</dbReference>
<comment type="similarity">
    <text evidence="9">Belongs to the radical SAM superfamily. 7-carboxy-7-deazaguanine synthase family.</text>
</comment>
<comment type="cofactor">
    <cofactor evidence="9">
        <name>[4Fe-4S] cluster</name>
        <dbReference type="ChEBI" id="CHEBI:49883"/>
    </cofactor>
    <text evidence="9">Binds 1 [4Fe-4S] cluster. The cluster is coordinated with 3 cysteines and an exchangeable S-adenosyl-L-methionine.</text>
</comment>
<dbReference type="EMBL" id="CP002583">
    <property type="protein sequence ID" value="ADZ91504.1"/>
    <property type="molecule type" value="Genomic_DNA"/>
</dbReference>
<evidence type="ECO:0000313" key="12">
    <source>
        <dbReference type="Proteomes" id="UP000001062"/>
    </source>
</evidence>
<dbReference type="GO" id="GO:1904047">
    <property type="term" value="F:S-adenosyl-L-methionine binding"/>
    <property type="evidence" value="ECO:0007669"/>
    <property type="project" value="UniProtKB-UniRule"/>
</dbReference>
<feature type="domain" description="Radical SAM core" evidence="10">
    <location>
        <begin position="17"/>
        <end position="216"/>
    </location>
</feature>
<keyword evidence="4 9" id="KW-0671">Queuosine biosynthesis</keyword>
<dbReference type="GO" id="GO:0000287">
    <property type="term" value="F:magnesium ion binding"/>
    <property type="evidence" value="ECO:0007669"/>
    <property type="project" value="UniProtKB-UniRule"/>
</dbReference>
<evidence type="ECO:0000256" key="9">
    <source>
        <dbReference type="HAMAP-Rule" id="MF_00917"/>
    </source>
</evidence>
<evidence type="ECO:0000256" key="6">
    <source>
        <dbReference type="ARBA" id="ARBA00023004"/>
    </source>
</evidence>
<dbReference type="PATRIC" id="fig|717774.3.peg.2332"/>